<evidence type="ECO:0000259" key="1">
    <source>
        <dbReference type="Pfam" id="PF12697"/>
    </source>
</evidence>
<accession>A0A4Q1CBZ9</accession>
<dbReference type="InterPro" id="IPR000073">
    <property type="entry name" value="AB_hydrolase_1"/>
</dbReference>
<sequence length="301" mass="32264">MSKRVWSLDRQAGVGFVAGMSDILLQVAGKRGVPVPPPPHTPAVMGELAASIFLHPMRVTRRMPRELAYLEGARRRTMPTSAGDLAAWEWGEAGRPLVGLLHGWEGHGAQLGAFAAPLLAAGFRVLTFDAPGHGDSPGDECSAPLLGRLLVEIQAQAGGIFALVAHSMGCAAAAMAVVNGVSVRGLVFLAPPVSQLDRVERMCRRMEIKAETAGYFRAAVERRTGMLYTEANMFPVAQQAPCPLLALHDPADDSTDYAATEQFVAQWRGARLVPCPGRGHYRLLSTPEVVRQAVEFIAGLR</sequence>
<comment type="caution">
    <text evidence="2">The sequence shown here is derived from an EMBL/GenBank/DDBJ whole genome shotgun (WGS) entry which is preliminary data.</text>
</comment>
<reference evidence="2 3" key="1">
    <citation type="submission" date="2019-01" db="EMBL/GenBank/DDBJ databases">
        <title>Lacunisphaera sp. strain TWA-58.</title>
        <authorList>
            <person name="Chen W.-M."/>
        </authorList>
    </citation>
    <scope>NUCLEOTIDE SEQUENCE [LARGE SCALE GENOMIC DNA]</scope>
    <source>
        <strain evidence="2 3">TWA-58</strain>
    </source>
</reference>
<evidence type="ECO:0000313" key="2">
    <source>
        <dbReference type="EMBL" id="RXK56466.1"/>
    </source>
</evidence>
<protein>
    <submittedName>
        <fullName evidence="2">Alpha/beta hydrolase</fullName>
    </submittedName>
</protein>
<name>A0A4Q1CBZ9_9BACT</name>
<feature type="domain" description="AB hydrolase-1" evidence="1">
    <location>
        <begin position="100"/>
        <end position="292"/>
    </location>
</feature>
<evidence type="ECO:0000313" key="3">
    <source>
        <dbReference type="Proteomes" id="UP000290218"/>
    </source>
</evidence>
<dbReference type="SUPFAM" id="SSF53474">
    <property type="entry name" value="alpha/beta-Hydrolases"/>
    <property type="match status" value="1"/>
</dbReference>
<dbReference type="InterPro" id="IPR050228">
    <property type="entry name" value="Carboxylesterase_BioH"/>
</dbReference>
<proteinExistence type="predicted"/>
<dbReference type="Proteomes" id="UP000290218">
    <property type="component" value="Unassembled WGS sequence"/>
</dbReference>
<keyword evidence="3" id="KW-1185">Reference proteome</keyword>
<gene>
    <name evidence="2" type="ORF">ESB00_11540</name>
</gene>
<dbReference type="InterPro" id="IPR029058">
    <property type="entry name" value="AB_hydrolase_fold"/>
</dbReference>
<keyword evidence="2" id="KW-0378">Hydrolase</keyword>
<dbReference type="Gene3D" id="3.40.50.1820">
    <property type="entry name" value="alpha/beta hydrolase"/>
    <property type="match status" value="1"/>
</dbReference>
<dbReference type="Pfam" id="PF12697">
    <property type="entry name" value="Abhydrolase_6"/>
    <property type="match status" value="1"/>
</dbReference>
<dbReference type="PANTHER" id="PTHR43194:SF2">
    <property type="entry name" value="PEROXISOMAL MEMBRANE PROTEIN LPX1"/>
    <property type="match status" value="1"/>
</dbReference>
<dbReference type="GO" id="GO:0016787">
    <property type="term" value="F:hydrolase activity"/>
    <property type="evidence" value="ECO:0007669"/>
    <property type="project" value="UniProtKB-KW"/>
</dbReference>
<organism evidence="2 3">
    <name type="scientific">Oleiharenicola lentus</name>
    <dbReference type="NCBI Taxonomy" id="2508720"/>
    <lineage>
        <taxon>Bacteria</taxon>
        <taxon>Pseudomonadati</taxon>
        <taxon>Verrucomicrobiota</taxon>
        <taxon>Opitutia</taxon>
        <taxon>Opitutales</taxon>
        <taxon>Opitutaceae</taxon>
        <taxon>Oleiharenicola</taxon>
    </lineage>
</organism>
<dbReference type="EMBL" id="SDHX01000001">
    <property type="protein sequence ID" value="RXK56466.1"/>
    <property type="molecule type" value="Genomic_DNA"/>
</dbReference>
<dbReference type="PANTHER" id="PTHR43194">
    <property type="entry name" value="HYDROLASE ALPHA/BETA FOLD FAMILY"/>
    <property type="match status" value="1"/>
</dbReference>
<dbReference type="AlphaFoldDB" id="A0A4Q1CBZ9"/>